<dbReference type="NCBIfam" id="TIGR02532">
    <property type="entry name" value="IV_pilin_GFxxxE"/>
    <property type="match status" value="1"/>
</dbReference>
<dbReference type="Pfam" id="PF12019">
    <property type="entry name" value="GspH"/>
    <property type="match status" value="1"/>
</dbReference>
<dbReference type="InterPro" id="IPR022346">
    <property type="entry name" value="T2SS_GspH"/>
</dbReference>
<dbReference type="Pfam" id="PF07963">
    <property type="entry name" value="N_methyl"/>
    <property type="match status" value="1"/>
</dbReference>
<dbReference type="SUPFAM" id="SSF54523">
    <property type="entry name" value="Pili subunits"/>
    <property type="match status" value="1"/>
</dbReference>
<dbReference type="GO" id="GO:0015628">
    <property type="term" value="P:protein secretion by the type II secretion system"/>
    <property type="evidence" value="ECO:0007669"/>
    <property type="project" value="InterPro"/>
</dbReference>
<reference evidence="12 13" key="1">
    <citation type="journal article" date="2016" name="Int. J. Syst. Evol. Microbiol.">
        <title>Chitinibacter fontanus sp. nov., isolated from a spring.</title>
        <authorList>
            <person name="Sheu S.Y."/>
            <person name="Li Y.S."/>
            <person name="Young C.C."/>
            <person name="Chen W.M."/>
        </authorList>
    </citation>
    <scope>NUCLEOTIDE SEQUENCE [LARGE SCALE GENOMIC DNA]</scope>
    <source>
        <strain evidence="12 13">STM-7</strain>
    </source>
</reference>
<dbReference type="InterPro" id="IPR045584">
    <property type="entry name" value="Pilin-like"/>
</dbReference>
<comment type="similarity">
    <text evidence="9">Belongs to the GSP H family.</text>
</comment>
<evidence type="ECO:0000256" key="4">
    <source>
        <dbReference type="ARBA" id="ARBA00022481"/>
    </source>
</evidence>
<evidence type="ECO:0000256" key="9">
    <source>
        <dbReference type="ARBA" id="ARBA00025772"/>
    </source>
</evidence>
<organism evidence="12 13">
    <name type="scientific">Chitinibacter fontanus</name>
    <dbReference type="NCBI Taxonomy" id="1737446"/>
    <lineage>
        <taxon>Bacteria</taxon>
        <taxon>Pseudomonadati</taxon>
        <taxon>Pseudomonadota</taxon>
        <taxon>Betaproteobacteria</taxon>
        <taxon>Neisseriales</taxon>
        <taxon>Chitinibacteraceae</taxon>
        <taxon>Chitinibacter</taxon>
    </lineage>
</organism>
<keyword evidence="8" id="KW-0472">Membrane</keyword>
<sequence length="175" mass="18219">MKNRSSGFTLIEMMVVVALLGIIAGIAAPSLTMFAKNSALSGSSEELLNVFSYAKTEAIKRGSSISICNSAAPTAASPSCVTGTPNWATGWLLFLDADGDGVYDSGETLLQIGHAVKNVSSINVTNNAKFVRFRSVVLAGSSDTTFTLCNSGATARIVTIDKVGRITRELGTTCS</sequence>
<evidence type="ECO:0000313" key="12">
    <source>
        <dbReference type="EMBL" id="QLI80760.1"/>
    </source>
</evidence>
<evidence type="ECO:0000256" key="1">
    <source>
        <dbReference type="ARBA" id="ARBA00004377"/>
    </source>
</evidence>
<dbReference type="KEGG" id="cfon:HZU75_04025"/>
<comment type="subcellular location">
    <subcellularLocation>
        <location evidence="1">Cell inner membrane</location>
        <topology evidence="1">Single-pass membrane protein</topology>
    </subcellularLocation>
</comment>
<keyword evidence="7" id="KW-1133">Transmembrane helix</keyword>
<keyword evidence="6" id="KW-0812">Transmembrane</keyword>
<dbReference type="Proteomes" id="UP000510822">
    <property type="component" value="Chromosome"/>
</dbReference>
<evidence type="ECO:0000259" key="11">
    <source>
        <dbReference type="Pfam" id="PF12019"/>
    </source>
</evidence>
<dbReference type="RefSeq" id="WP_180307894.1">
    <property type="nucleotide sequence ID" value="NZ_CP058952.1"/>
</dbReference>
<name>A0A7D5V991_9NEIS</name>
<dbReference type="InterPro" id="IPR002416">
    <property type="entry name" value="T2SS_protein-GspH"/>
</dbReference>
<keyword evidence="3" id="KW-1003">Cell membrane</keyword>
<evidence type="ECO:0000256" key="2">
    <source>
        <dbReference type="ARBA" id="ARBA00021549"/>
    </source>
</evidence>
<dbReference type="EMBL" id="CP058952">
    <property type="protein sequence ID" value="QLI80760.1"/>
    <property type="molecule type" value="Genomic_DNA"/>
</dbReference>
<keyword evidence="13" id="KW-1185">Reference proteome</keyword>
<feature type="domain" description="General secretion pathway GspH" evidence="11">
    <location>
        <begin position="45"/>
        <end position="163"/>
    </location>
</feature>
<evidence type="ECO:0000256" key="8">
    <source>
        <dbReference type="ARBA" id="ARBA00023136"/>
    </source>
</evidence>
<evidence type="ECO:0000256" key="3">
    <source>
        <dbReference type="ARBA" id="ARBA00022475"/>
    </source>
</evidence>
<dbReference type="PRINTS" id="PR00885">
    <property type="entry name" value="BCTERIALGSPH"/>
</dbReference>
<dbReference type="AlphaFoldDB" id="A0A7D5V991"/>
<dbReference type="GO" id="GO:0005886">
    <property type="term" value="C:plasma membrane"/>
    <property type="evidence" value="ECO:0007669"/>
    <property type="project" value="UniProtKB-SubCell"/>
</dbReference>
<evidence type="ECO:0000256" key="6">
    <source>
        <dbReference type="ARBA" id="ARBA00022692"/>
    </source>
</evidence>
<protein>
    <recommendedName>
        <fullName evidence="2">Type II secretion system protein H</fullName>
    </recommendedName>
    <alternativeName>
        <fullName evidence="10">General secretion pathway protein H</fullName>
    </alternativeName>
</protein>
<accession>A0A7D5V991</accession>
<dbReference type="GO" id="GO:0015627">
    <property type="term" value="C:type II protein secretion system complex"/>
    <property type="evidence" value="ECO:0007669"/>
    <property type="project" value="InterPro"/>
</dbReference>
<dbReference type="InterPro" id="IPR012902">
    <property type="entry name" value="N_methyl_site"/>
</dbReference>
<evidence type="ECO:0000313" key="13">
    <source>
        <dbReference type="Proteomes" id="UP000510822"/>
    </source>
</evidence>
<gene>
    <name evidence="12" type="ORF">HZU75_04025</name>
</gene>
<keyword evidence="5" id="KW-0997">Cell inner membrane</keyword>
<evidence type="ECO:0000256" key="7">
    <source>
        <dbReference type="ARBA" id="ARBA00022989"/>
    </source>
</evidence>
<dbReference type="Gene3D" id="3.55.40.10">
    <property type="entry name" value="minor pseudopilin epsh domain"/>
    <property type="match status" value="1"/>
</dbReference>
<proteinExistence type="inferred from homology"/>
<evidence type="ECO:0000256" key="5">
    <source>
        <dbReference type="ARBA" id="ARBA00022519"/>
    </source>
</evidence>
<keyword evidence="4" id="KW-0488">Methylation</keyword>
<evidence type="ECO:0000256" key="10">
    <source>
        <dbReference type="ARBA" id="ARBA00030775"/>
    </source>
</evidence>
<dbReference type="PROSITE" id="PS00409">
    <property type="entry name" value="PROKAR_NTER_METHYL"/>
    <property type="match status" value="1"/>
</dbReference>